<sequence>MKSIYNAQGLVFPDCTHSHITYAFHMPEPVQAVCVRFAYDPKLLTDEQQAKEMIQDSMWKYGYAGEETGGDEWRRYAPLKNLLTLSVDDSVRHRGTAHRHDPQQEHLLGRTEASPGFLAGENPAGIWRLTVSLHAVVTERVSYRLEVAVETMQEGGTQDEMDSSRAAHSHLS</sequence>
<dbReference type="Proteomes" id="UP001241848">
    <property type="component" value="Unassembled WGS sequence"/>
</dbReference>
<comment type="caution">
    <text evidence="2">The sequence shown here is derived from an EMBL/GenBank/DDBJ whole genome shotgun (WGS) entry which is preliminary data.</text>
</comment>
<gene>
    <name evidence="2" type="ORF">OIN60_15345</name>
</gene>
<dbReference type="RefSeq" id="WP_305755756.1">
    <property type="nucleotide sequence ID" value="NZ_JAPCKK010000018.1"/>
</dbReference>
<organism evidence="2 3">
    <name type="scientific">Paenibacillus zeirhizosphaerae</name>
    <dbReference type="NCBI Taxonomy" id="2987519"/>
    <lineage>
        <taxon>Bacteria</taxon>
        <taxon>Bacillati</taxon>
        <taxon>Bacillota</taxon>
        <taxon>Bacilli</taxon>
        <taxon>Bacillales</taxon>
        <taxon>Paenibacillaceae</taxon>
        <taxon>Paenibacillus</taxon>
    </lineage>
</organism>
<evidence type="ECO:0000256" key="1">
    <source>
        <dbReference type="SAM" id="MobiDB-lite"/>
    </source>
</evidence>
<evidence type="ECO:0000313" key="2">
    <source>
        <dbReference type="EMBL" id="MDP4098133.1"/>
    </source>
</evidence>
<evidence type="ECO:0000313" key="3">
    <source>
        <dbReference type="Proteomes" id="UP001241848"/>
    </source>
</evidence>
<reference evidence="2 3" key="1">
    <citation type="submission" date="2022-10" db="EMBL/GenBank/DDBJ databases">
        <title>Paenibacillus description and whole genome data of maize root bacterial community.</title>
        <authorList>
            <person name="Marton D."/>
            <person name="Farkas M."/>
            <person name="Cserhati M."/>
        </authorList>
    </citation>
    <scope>NUCLEOTIDE SEQUENCE [LARGE SCALE GENOMIC DNA]</scope>
    <source>
        <strain evidence="2 3">P96</strain>
    </source>
</reference>
<dbReference type="EMBL" id="JAPCKK010000018">
    <property type="protein sequence ID" value="MDP4098133.1"/>
    <property type="molecule type" value="Genomic_DNA"/>
</dbReference>
<protein>
    <submittedName>
        <fullName evidence="2">Uncharacterized protein</fullName>
    </submittedName>
</protein>
<proteinExistence type="predicted"/>
<accession>A0ABT9FTR6</accession>
<keyword evidence="3" id="KW-1185">Reference proteome</keyword>
<name>A0ABT9FTR6_9BACL</name>
<feature type="region of interest" description="Disordered" evidence="1">
    <location>
        <begin position="153"/>
        <end position="172"/>
    </location>
</feature>